<feature type="compositionally biased region" description="Basic and acidic residues" evidence="1">
    <location>
        <begin position="1"/>
        <end position="15"/>
    </location>
</feature>
<accession>A0A5B7CFX4</accession>
<organism evidence="2 3">
    <name type="scientific">Portunus trituberculatus</name>
    <name type="common">Swimming crab</name>
    <name type="synonym">Neptunus trituberculatus</name>
    <dbReference type="NCBI Taxonomy" id="210409"/>
    <lineage>
        <taxon>Eukaryota</taxon>
        <taxon>Metazoa</taxon>
        <taxon>Ecdysozoa</taxon>
        <taxon>Arthropoda</taxon>
        <taxon>Crustacea</taxon>
        <taxon>Multicrustacea</taxon>
        <taxon>Malacostraca</taxon>
        <taxon>Eumalacostraca</taxon>
        <taxon>Eucarida</taxon>
        <taxon>Decapoda</taxon>
        <taxon>Pleocyemata</taxon>
        <taxon>Brachyura</taxon>
        <taxon>Eubrachyura</taxon>
        <taxon>Portunoidea</taxon>
        <taxon>Portunidae</taxon>
        <taxon>Portuninae</taxon>
        <taxon>Portunus</taxon>
    </lineage>
</organism>
<protein>
    <submittedName>
        <fullName evidence="2">Uncharacterized protein</fullName>
    </submittedName>
</protein>
<name>A0A5B7CFX4_PORTR</name>
<keyword evidence="3" id="KW-1185">Reference proteome</keyword>
<proteinExistence type="predicted"/>
<reference evidence="2 3" key="1">
    <citation type="submission" date="2019-05" db="EMBL/GenBank/DDBJ databases">
        <title>Another draft genome of Portunus trituberculatus and its Hox gene families provides insights of decapod evolution.</title>
        <authorList>
            <person name="Jeong J.-H."/>
            <person name="Song I."/>
            <person name="Kim S."/>
            <person name="Choi T."/>
            <person name="Kim D."/>
            <person name="Ryu S."/>
            <person name="Kim W."/>
        </authorList>
    </citation>
    <scope>NUCLEOTIDE SEQUENCE [LARGE SCALE GENOMIC DNA]</scope>
    <source>
        <tissue evidence="2">Muscle</tissue>
    </source>
</reference>
<comment type="caution">
    <text evidence="2">The sequence shown here is derived from an EMBL/GenBank/DDBJ whole genome shotgun (WGS) entry which is preliminary data.</text>
</comment>
<gene>
    <name evidence="2" type="ORF">E2C01_000204</name>
</gene>
<evidence type="ECO:0000313" key="3">
    <source>
        <dbReference type="Proteomes" id="UP000324222"/>
    </source>
</evidence>
<sequence length="81" mass="9806">MFNFKNDESKDVTHSHDKRKLRSKKEEEDEKVLYWLHFESSNTLRHSTPLEVILRLHRVPNVAILPLVSWWEFVGEFEAER</sequence>
<evidence type="ECO:0000313" key="2">
    <source>
        <dbReference type="EMBL" id="MPC07641.1"/>
    </source>
</evidence>
<dbReference type="AlphaFoldDB" id="A0A5B7CFX4"/>
<evidence type="ECO:0000256" key="1">
    <source>
        <dbReference type="SAM" id="MobiDB-lite"/>
    </source>
</evidence>
<dbReference type="Proteomes" id="UP000324222">
    <property type="component" value="Unassembled WGS sequence"/>
</dbReference>
<feature type="region of interest" description="Disordered" evidence="1">
    <location>
        <begin position="1"/>
        <end position="28"/>
    </location>
</feature>
<dbReference type="EMBL" id="VSRR010000005">
    <property type="protein sequence ID" value="MPC07641.1"/>
    <property type="molecule type" value="Genomic_DNA"/>
</dbReference>